<evidence type="ECO:0000256" key="1">
    <source>
        <dbReference type="ARBA" id="ARBA00023002"/>
    </source>
</evidence>
<dbReference type="InterPro" id="IPR050766">
    <property type="entry name" value="Bact_Lucif_Oxidored"/>
</dbReference>
<evidence type="ECO:0000256" key="2">
    <source>
        <dbReference type="ARBA" id="ARBA00023033"/>
    </source>
</evidence>
<keyword evidence="2" id="KW-0503">Monooxygenase</keyword>
<dbReference type="SUPFAM" id="SSF51679">
    <property type="entry name" value="Bacterial luciferase-like"/>
    <property type="match status" value="1"/>
</dbReference>
<dbReference type="Gene3D" id="3.20.20.30">
    <property type="entry name" value="Luciferase-like domain"/>
    <property type="match status" value="1"/>
</dbReference>
<proteinExistence type="predicted"/>
<name>A0A381VZ60_9ZZZZ</name>
<dbReference type="PANTHER" id="PTHR30137">
    <property type="entry name" value="LUCIFERASE-LIKE MONOOXYGENASE"/>
    <property type="match status" value="1"/>
</dbReference>
<dbReference type="InterPro" id="IPR011251">
    <property type="entry name" value="Luciferase-like_dom"/>
</dbReference>
<accession>A0A381VZ60</accession>
<dbReference type="GO" id="GO:0005829">
    <property type="term" value="C:cytosol"/>
    <property type="evidence" value="ECO:0007669"/>
    <property type="project" value="TreeGrafter"/>
</dbReference>
<evidence type="ECO:0000259" key="3">
    <source>
        <dbReference type="Pfam" id="PF00296"/>
    </source>
</evidence>
<organism evidence="4">
    <name type="scientific">marine metagenome</name>
    <dbReference type="NCBI Taxonomy" id="408172"/>
    <lineage>
        <taxon>unclassified sequences</taxon>
        <taxon>metagenomes</taxon>
        <taxon>ecological metagenomes</taxon>
    </lineage>
</organism>
<dbReference type="GO" id="GO:0004497">
    <property type="term" value="F:monooxygenase activity"/>
    <property type="evidence" value="ECO:0007669"/>
    <property type="project" value="UniProtKB-KW"/>
</dbReference>
<gene>
    <name evidence="4" type="ORF">METZ01_LOCUS98443</name>
</gene>
<feature type="domain" description="Luciferase-like" evidence="3">
    <location>
        <begin position="34"/>
        <end position="375"/>
    </location>
</feature>
<keyword evidence="1" id="KW-0560">Oxidoreductase</keyword>
<dbReference type="GO" id="GO:0016705">
    <property type="term" value="F:oxidoreductase activity, acting on paired donors, with incorporation or reduction of molecular oxygen"/>
    <property type="evidence" value="ECO:0007669"/>
    <property type="project" value="InterPro"/>
</dbReference>
<evidence type="ECO:0000313" key="4">
    <source>
        <dbReference type="EMBL" id="SVA45589.1"/>
    </source>
</evidence>
<protein>
    <recommendedName>
        <fullName evidence="3">Luciferase-like domain-containing protein</fullName>
    </recommendedName>
</protein>
<dbReference type="EMBL" id="UINC01010229">
    <property type="protein sequence ID" value="SVA45589.1"/>
    <property type="molecule type" value="Genomic_DNA"/>
</dbReference>
<sequence length="423" mass="49612">MFLYIILQNIFLRYITRRFMRKWDRSPSILGGNMKIGYFCNATNWQNKKSYNQILEEIREIASYCDKNNWDSIWFTEHHFSHEGMEICPNPLMLSTDIAARTKNIRIGQAASIITFWNPIRVAEDIALLDQLSNGRIDVGIGRGIYGREALNMNADADMKDQAKNFRLFEETLTIMKKAWTEKHFNHSGEFYTYPAPNFEWEHDMSPPSSEFMNIESKILEKISIVPQPFQKPHPPLWQVVDSPRSIEWAANNDIKVIMWIPPVQSLKKRFEIYQNAKSITEKKHAQMGDGIAVVRDMFIADTMDQAREMAGEQMVNYMRWVCHWRGLGTHMNPGEELPKTEHKLDLLSYEFLHERNMLFGTVDYVIEKIEEMQSELNIQNLQVWSNFPGVKHEDCMRSIKLFTEKVMPHFKNKSETNIKQAS</sequence>
<dbReference type="AlphaFoldDB" id="A0A381VZ60"/>
<reference evidence="4" key="1">
    <citation type="submission" date="2018-05" db="EMBL/GenBank/DDBJ databases">
        <authorList>
            <person name="Lanie J.A."/>
            <person name="Ng W.-L."/>
            <person name="Kazmierczak K.M."/>
            <person name="Andrzejewski T.M."/>
            <person name="Davidsen T.M."/>
            <person name="Wayne K.J."/>
            <person name="Tettelin H."/>
            <person name="Glass J.I."/>
            <person name="Rusch D."/>
            <person name="Podicherti R."/>
            <person name="Tsui H.-C.T."/>
            <person name="Winkler M.E."/>
        </authorList>
    </citation>
    <scope>NUCLEOTIDE SEQUENCE</scope>
</reference>
<dbReference type="Pfam" id="PF00296">
    <property type="entry name" value="Bac_luciferase"/>
    <property type="match status" value="1"/>
</dbReference>
<dbReference type="InterPro" id="IPR036661">
    <property type="entry name" value="Luciferase-like_sf"/>
</dbReference>
<dbReference type="PANTHER" id="PTHR30137:SF8">
    <property type="entry name" value="BLR5498 PROTEIN"/>
    <property type="match status" value="1"/>
</dbReference>